<dbReference type="EMBL" id="MGEJ01000014">
    <property type="protein sequence ID" value="OGL80184.1"/>
    <property type="molecule type" value="Genomic_DNA"/>
</dbReference>
<dbReference type="STRING" id="1802401.A3B21_02310"/>
<organism evidence="2 3">
    <name type="scientific">Candidatus Uhrbacteria bacterium RIFCSPLOWO2_01_FULL_47_24</name>
    <dbReference type="NCBI Taxonomy" id="1802401"/>
    <lineage>
        <taxon>Bacteria</taxon>
        <taxon>Candidatus Uhriibacteriota</taxon>
    </lineage>
</organism>
<accession>A0A1F7UR29</accession>
<sequence>MRSLAKKRYFFIILGLAIFLVVPIFVFAQQIAPPPPPPAPQALPAPGAVPITQIAEVPGLAGLALPTTDPRIIVAKIIRVALGFLGMVALVLILYGGYLWMTSAGNEETIAKAKKVLINATIGLAIILSAFAITQFIINKLLADQGVPPLPSPSAAPPRLGGGALGSGIIESHYPPRGAENVARNTRIIITFKEKIDPESLAELVPEATEGTEIFTQSEDGAYHFPTLDIGGIPVSALRLKREGNDGIPSAIQIIKSTDMNASTVRASDGTKYLGSNASNIDVLVSFTQDLRTFVLAPVERANRTHRALFGDPKDDVLYQVYLCGTFPSRGNCASNGIKLLSTQTSAFQGRFKDYQWPFTTGTFLDVTPPRIQSVIPTPGAENRPRNSMLQVNFNEGVLPTVASGSTTVVSGTRPTAGLSIQPGSYRVMQVFSADTSEFLAGAWRLGNQYRTSEFISADLCGQNSCGEDVFCLPASSRIETRVLAATLAQPGGNDPASAGRFDGIEDIAGNSLDGNSNGTAQGPAAYYDMNIVYAPAVVPPGDNARFAFSTSNTILLGSAIIEQTAPVTTYSDATSGASLVNPIEMTFDRFMAMTTFSSANILLSGTDEITGGFWDSWWTLQGENLQADAAHPHPDGWTLARIVHGGLWEKTAYANEATSRVRDLYQNCYYPAGADGIVSGSATVSCATTVALPYCCNGVAQGAACGF</sequence>
<feature type="transmembrane region" description="Helical" evidence="1">
    <location>
        <begin position="116"/>
        <end position="138"/>
    </location>
</feature>
<protein>
    <recommendedName>
        <fullName evidence="4">SbsA Ig-like domain-containing protein</fullName>
    </recommendedName>
</protein>
<comment type="caution">
    <text evidence="2">The sequence shown here is derived from an EMBL/GenBank/DDBJ whole genome shotgun (WGS) entry which is preliminary data.</text>
</comment>
<name>A0A1F7UR29_9BACT</name>
<evidence type="ECO:0000256" key="1">
    <source>
        <dbReference type="SAM" id="Phobius"/>
    </source>
</evidence>
<gene>
    <name evidence="2" type="ORF">A3B21_02310</name>
</gene>
<evidence type="ECO:0000313" key="3">
    <source>
        <dbReference type="Proteomes" id="UP000176897"/>
    </source>
</evidence>
<dbReference type="InterPro" id="IPR043993">
    <property type="entry name" value="T4SS_pilin"/>
</dbReference>
<keyword evidence="1" id="KW-0812">Transmembrane</keyword>
<reference evidence="2 3" key="1">
    <citation type="journal article" date="2016" name="Nat. Commun.">
        <title>Thousands of microbial genomes shed light on interconnected biogeochemical processes in an aquifer system.</title>
        <authorList>
            <person name="Anantharaman K."/>
            <person name="Brown C.T."/>
            <person name="Hug L.A."/>
            <person name="Sharon I."/>
            <person name="Castelle C.J."/>
            <person name="Probst A.J."/>
            <person name="Thomas B.C."/>
            <person name="Singh A."/>
            <person name="Wilkins M.J."/>
            <person name="Karaoz U."/>
            <person name="Brodie E.L."/>
            <person name="Williams K.H."/>
            <person name="Hubbard S.S."/>
            <person name="Banfield J.F."/>
        </authorList>
    </citation>
    <scope>NUCLEOTIDE SEQUENCE [LARGE SCALE GENOMIC DNA]</scope>
</reference>
<feature type="transmembrane region" description="Helical" evidence="1">
    <location>
        <begin position="73"/>
        <end position="95"/>
    </location>
</feature>
<evidence type="ECO:0008006" key="4">
    <source>
        <dbReference type="Google" id="ProtNLM"/>
    </source>
</evidence>
<dbReference type="AlphaFoldDB" id="A0A1F7UR29"/>
<keyword evidence="1" id="KW-1133">Transmembrane helix</keyword>
<dbReference type="Proteomes" id="UP000176897">
    <property type="component" value="Unassembled WGS sequence"/>
</dbReference>
<feature type="transmembrane region" description="Helical" evidence="1">
    <location>
        <begin position="9"/>
        <end position="28"/>
    </location>
</feature>
<evidence type="ECO:0000313" key="2">
    <source>
        <dbReference type="EMBL" id="OGL80184.1"/>
    </source>
</evidence>
<dbReference type="Pfam" id="PF18895">
    <property type="entry name" value="T4SS_pilin"/>
    <property type="match status" value="1"/>
</dbReference>
<proteinExistence type="predicted"/>
<keyword evidence="1" id="KW-0472">Membrane</keyword>